<dbReference type="Pfam" id="PF13715">
    <property type="entry name" value="CarbopepD_reg_2"/>
    <property type="match status" value="1"/>
</dbReference>
<dbReference type="EMBL" id="CP019344">
    <property type="protein sequence ID" value="ARN78771.1"/>
    <property type="molecule type" value="Genomic_DNA"/>
</dbReference>
<dbReference type="Proteomes" id="UP000193431">
    <property type="component" value="Chromosome"/>
</dbReference>
<keyword evidence="3" id="KW-0998">Cell outer membrane</keyword>
<reference evidence="4 5" key="1">
    <citation type="submission" date="2016-11" db="EMBL/GenBank/DDBJ databases">
        <title>Trade-off between light-utilization and light-protection in marine flavobacteria.</title>
        <authorList>
            <person name="Kumagai Y."/>
        </authorList>
    </citation>
    <scope>NUCLEOTIDE SEQUENCE [LARGE SCALE GENOMIC DNA]</scope>
    <source>
        <strain evidence="4 5">JCM 13191</strain>
    </source>
</reference>
<dbReference type="Gene3D" id="2.40.170.20">
    <property type="entry name" value="TonB-dependent receptor, beta-barrel domain"/>
    <property type="match status" value="1"/>
</dbReference>
<evidence type="ECO:0000256" key="2">
    <source>
        <dbReference type="ARBA" id="ARBA00023136"/>
    </source>
</evidence>
<dbReference type="Gene3D" id="2.60.40.1120">
    <property type="entry name" value="Carboxypeptidase-like, regulatory domain"/>
    <property type="match status" value="1"/>
</dbReference>
<evidence type="ECO:0000313" key="4">
    <source>
        <dbReference type="EMBL" id="ARN78771.1"/>
    </source>
</evidence>
<keyword evidence="5" id="KW-1185">Reference proteome</keyword>
<accession>A0A1W6MMG2</accession>
<dbReference type="GO" id="GO:0009279">
    <property type="term" value="C:cell outer membrane"/>
    <property type="evidence" value="ECO:0007669"/>
    <property type="project" value="UniProtKB-SubCell"/>
</dbReference>
<name>A0A1W6MMG2_9FLAO</name>
<keyword evidence="2" id="KW-0472">Membrane</keyword>
<keyword evidence="4" id="KW-0675">Receptor</keyword>
<evidence type="ECO:0000313" key="5">
    <source>
        <dbReference type="Proteomes" id="UP000193431"/>
    </source>
</evidence>
<dbReference type="InterPro" id="IPR008969">
    <property type="entry name" value="CarboxyPept-like_regulatory"/>
</dbReference>
<sequence length="948" mass="106736">MRIINDKRILVVFFTLWASLTMAQELIKGRVIDDVTEEPIPGVIVTVVGLDFDAETDAQGYFVISGNVPVGDQKLSIIFNGYYTKIIPIVVSLEQVVNIDPLYLVQDNAEVSQSQGVISLTENDLADDENAANNISGLLQATRDQFLRAAAFDFSSTFFRPRGLNSEDGKVIINGLEMNKQFSGRPQWSNWGGLNDLQRNQVFTMGLQPADVTFGGYGGVQSIDMRASQQRPGTQISYASSNRSYQGRFMASYRSGLLESGWSYAISASRRAGDEGYFDATLYDANSIGLSVEKKLNDSHSINFTGMYAANRRGRRTAVTQEIVDLKGVEYNPLWGFQNNQQRNSRIREIDEPILMLNHYWDVTDKFRINTNVGYQFGKIGNTRIDNGGTTLREVNGQFSFEGGARNPNPDYYQNLPSYFLRNGSEPIDFQYAYQAEQAFINDGQLDWNALYEANRVTASQGDNALYVIQEDRIDDDQLQANILFSADISDNILFNGGVNYRNLKSENYALVQDELGGNGFLDIDFFSDESAAEVQDQLDAAQSDVNNPNRIVREGDRYKYNYDINAEVYSAFAQGQFKSKYIDYYVAGNVSRTSYQRDGKYENGNFIGNSFGKSEELDFTNFGVKGGATYKINGQNYIDANAAYMTRAPYIRNSFTNARQNNNTTTGLESERSYSGDLSYILRTPSLKMRLTGYYTQFLDGSDIGFYFTEDLTGLPIDDGAAFVQEVVTNIERRNVGVEMGVEYQMTPTFKLKGAAAIGQNTFTNNPDLYLTSDDFDGELRFGDGTVALEDYHVAGGPETALQLGFEYRDPEYWNVGVTANYFANGYIDVSNLRRSANFIQDYDAQVFNDYDPAVANELLRQEQFDDYLIWNAVGGKSWKIGDKYIGFFAVVNNIFDIEYKTGGFEQSRNSNFRSVRDDQNNPTEVFAPRYFFGNGATYYVNVYLRF</sequence>
<comment type="subcellular location">
    <subcellularLocation>
        <location evidence="1">Cell outer membrane</location>
    </subcellularLocation>
</comment>
<dbReference type="SUPFAM" id="SSF56935">
    <property type="entry name" value="Porins"/>
    <property type="match status" value="1"/>
</dbReference>
<dbReference type="InterPro" id="IPR036942">
    <property type="entry name" value="Beta-barrel_TonB_sf"/>
</dbReference>
<organism evidence="4 5">
    <name type="scientific">Nonlabens spongiae</name>
    <dbReference type="NCBI Taxonomy" id="331648"/>
    <lineage>
        <taxon>Bacteria</taxon>
        <taxon>Pseudomonadati</taxon>
        <taxon>Bacteroidota</taxon>
        <taxon>Flavobacteriia</taxon>
        <taxon>Flavobacteriales</taxon>
        <taxon>Flavobacteriaceae</taxon>
        <taxon>Nonlabens</taxon>
    </lineage>
</organism>
<proteinExistence type="predicted"/>
<dbReference type="SUPFAM" id="SSF49464">
    <property type="entry name" value="Carboxypeptidase regulatory domain-like"/>
    <property type="match status" value="1"/>
</dbReference>
<gene>
    <name evidence="4" type="ORF">BST97_12630</name>
</gene>
<dbReference type="AlphaFoldDB" id="A0A1W6MMG2"/>
<evidence type="ECO:0000256" key="3">
    <source>
        <dbReference type="ARBA" id="ARBA00023237"/>
    </source>
</evidence>
<protein>
    <submittedName>
        <fullName evidence="4">TonB-dependent receptor</fullName>
    </submittedName>
</protein>
<evidence type="ECO:0000256" key="1">
    <source>
        <dbReference type="ARBA" id="ARBA00004442"/>
    </source>
</evidence>
<dbReference type="STRING" id="331648.BST97_12630"/>